<feature type="compositionally biased region" description="Polar residues" evidence="1">
    <location>
        <begin position="16"/>
        <end position="27"/>
    </location>
</feature>
<gene>
    <name evidence="2" type="ORF">G2W53_025611</name>
</gene>
<evidence type="ECO:0000313" key="2">
    <source>
        <dbReference type="EMBL" id="KAF7820156.1"/>
    </source>
</evidence>
<feature type="region of interest" description="Disordered" evidence="1">
    <location>
        <begin position="14"/>
        <end position="35"/>
    </location>
</feature>
<name>A0A834TFK8_9FABA</name>
<protein>
    <submittedName>
        <fullName evidence="2">Uncharacterized protein</fullName>
    </submittedName>
</protein>
<organism evidence="2 3">
    <name type="scientific">Senna tora</name>
    <dbReference type="NCBI Taxonomy" id="362788"/>
    <lineage>
        <taxon>Eukaryota</taxon>
        <taxon>Viridiplantae</taxon>
        <taxon>Streptophyta</taxon>
        <taxon>Embryophyta</taxon>
        <taxon>Tracheophyta</taxon>
        <taxon>Spermatophyta</taxon>
        <taxon>Magnoliopsida</taxon>
        <taxon>eudicotyledons</taxon>
        <taxon>Gunneridae</taxon>
        <taxon>Pentapetalae</taxon>
        <taxon>rosids</taxon>
        <taxon>fabids</taxon>
        <taxon>Fabales</taxon>
        <taxon>Fabaceae</taxon>
        <taxon>Caesalpinioideae</taxon>
        <taxon>Cassia clade</taxon>
        <taxon>Senna</taxon>
    </lineage>
</organism>
<dbReference type="AlphaFoldDB" id="A0A834TFK8"/>
<reference evidence="2" key="1">
    <citation type="submission" date="2020-09" db="EMBL/GenBank/DDBJ databases">
        <title>Genome-Enabled Discovery of Anthraquinone Biosynthesis in Senna tora.</title>
        <authorList>
            <person name="Kang S.-H."/>
            <person name="Pandey R.P."/>
            <person name="Lee C.-M."/>
            <person name="Sim J.-S."/>
            <person name="Jeong J.-T."/>
            <person name="Choi B.-S."/>
            <person name="Jung M."/>
            <person name="Ginzburg D."/>
            <person name="Zhao K."/>
            <person name="Won S.Y."/>
            <person name="Oh T.-J."/>
            <person name="Yu Y."/>
            <person name="Kim N.-H."/>
            <person name="Lee O.R."/>
            <person name="Lee T.-H."/>
            <person name="Bashyal P."/>
            <person name="Kim T.-S."/>
            <person name="Lee W.-H."/>
            <person name="Kawkins C."/>
            <person name="Kim C.-K."/>
            <person name="Kim J.S."/>
            <person name="Ahn B.O."/>
            <person name="Rhee S.Y."/>
            <person name="Sohng J.K."/>
        </authorList>
    </citation>
    <scope>NUCLEOTIDE SEQUENCE</scope>
    <source>
        <tissue evidence="2">Leaf</tissue>
    </source>
</reference>
<dbReference type="EMBL" id="JAAIUW010000008">
    <property type="protein sequence ID" value="KAF7820156.1"/>
    <property type="molecule type" value="Genomic_DNA"/>
</dbReference>
<evidence type="ECO:0000313" key="3">
    <source>
        <dbReference type="Proteomes" id="UP000634136"/>
    </source>
</evidence>
<evidence type="ECO:0000256" key="1">
    <source>
        <dbReference type="SAM" id="MobiDB-lite"/>
    </source>
</evidence>
<comment type="caution">
    <text evidence="2">The sequence shown here is derived from an EMBL/GenBank/DDBJ whole genome shotgun (WGS) entry which is preliminary data.</text>
</comment>
<sequence length="35" mass="3900">MHVPASFITVHFRSNGPHSFSSSQPRTCKSDRLQG</sequence>
<keyword evidence="3" id="KW-1185">Reference proteome</keyword>
<dbReference type="Proteomes" id="UP000634136">
    <property type="component" value="Unassembled WGS sequence"/>
</dbReference>
<accession>A0A834TFK8</accession>
<proteinExistence type="predicted"/>